<dbReference type="OrthoDB" id="498260at2759"/>
<dbReference type="EMBL" id="GG663744">
    <property type="protein sequence ID" value="EEH54217.1"/>
    <property type="molecule type" value="Genomic_DNA"/>
</dbReference>
<dbReference type="Gene3D" id="3.30.70.330">
    <property type="match status" value="1"/>
</dbReference>
<dbReference type="InterPro" id="IPR034261">
    <property type="entry name" value="CNOT4_RRM"/>
</dbReference>
<dbReference type="AlphaFoldDB" id="C1N1N0"/>
<dbReference type="RefSeq" id="XP_003061587.1">
    <property type="nucleotide sequence ID" value="XM_003061541.1"/>
</dbReference>
<dbReference type="STRING" id="564608.C1N1N0"/>
<dbReference type="eggNOG" id="KOG2068">
    <property type="taxonomic scope" value="Eukaryota"/>
</dbReference>
<dbReference type="InterPro" id="IPR012677">
    <property type="entry name" value="Nucleotide-bd_a/b_plait_sf"/>
</dbReference>
<dbReference type="OMA" id="YIICIPQ"/>
<dbReference type="GeneID" id="9687027"/>
<dbReference type="GO" id="GO:0016567">
    <property type="term" value="P:protein ubiquitination"/>
    <property type="evidence" value="ECO:0007669"/>
    <property type="project" value="TreeGrafter"/>
</dbReference>
<dbReference type="KEGG" id="mpp:MICPUCDRAFT_7709"/>
<dbReference type="SUPFAM" id="SSF54928">
    <property type="entry name" value="RNA-binding domain, RBD"/>
    <property type="match status" value="1"/>
</dbReference>
<feature type="non-terminal residue" evidence="3">
    <location>
        <position position="141"/>
    </location>
</feature>
<dbReference type="GO" id="GO:0004842">
    <property type="term" value="F:ubiquitin-protein transferase activity"/>
    <property type="evidence" value="ECO:0007669"/>
    <property type="project" value="InterPro"/>
</dbReference>
<dbReference type="PANTHER" id="PTHR12603">
    <property type="entry name" value="CCR4-NOT TRANSCRIPTION COMPLEX RELATED"/>
    <property type="match status" value="1"/>
</dbReference>
<dbReference type="InterPro" id="IPR000504">
    <property type="entry name" value="RRM_dom"/>
</dbReference>
<dbReference type="GO" id="GO:0030014">
    <property type="term" value="C:CCR4-NOT complex"/>
    <property type="evidence" value="ECO:0007669"/>
    <property type="project" value="InterPro"/>
</dbReference>
<evidence type="ECO:0000256" key="1">
    <source>
        <dbReference type="PROSITE-ProRule" id="PRU00176"/>
    </source>
</evidence>
<keyword evidence="1" id="KW-0694">RNA-binding</keyword>
<accession>C1N1N0</accession>
<dbReference type="InterPro" id="IPR039780">
    <property type="entry name" value="Mot2"/>
</dbReference>
<proteinExistence type="predicted"/>
<evidence type="ECO:0000313" key="3">
    <source>
        <dbReference type="EMBL" id="EEH54217.1"/>
    </source>
</evidence>
<dbReference type="InterPro" id="IPR035979">
    <property type="entry name" value="RBD_domain_sf"/>
</dbReference>
<dbReference type="PROSITE" id="PS50102">
    <property type="entry name" value="RRM"/>
    <property type="match status" value="1"/>
</dbReference>
<organism evidence="4">
    <name type="scientific">Micromonas pusilla (strain CCMP1545)</name>
    <name type="common">Picoplanktonic green alga</name>
    <dbReference type="NCBI Taxonomy" id="564608"/>
    <lineage>
        <taxon>Eukaryota</taxon>
        <taxon>Viridiplantae</taxon>
        <taxon>Chlorophyta</taxon>
        <taxon>Mamiellophyceae</taxon>
        <taxon>Mamiellales</taxon>
        <taxon>Mamiellaceae</taxon>
        <taxon>Micromonas</taxon>
    </lineage>
</organism>
<name>C1N1N0_MICPC</name>
<feature type="domain" description="RRM" evidence="2">
    <location>
        <begin position="11"/>
        <end position="106"/>
    </location>
</feature>
<gene>
    <name evidence="3" type="ORF">MICPUCDRAFT_7709</name>
</gene>
<keyword evidence="4" id="KW-1185">Reference proteome</keyword>
<reference evidence="3 4" key="1">
    <citation type="journal article" date="2009" name="Science">
        <title>Green evolution and dynamic adaptations revealed by genomes of the marine picoeukaryotes Micromonas.</title>
        <authorList>
            <person name="Worden A.Z."/>
            <person name="Lee J.H."/>
            <person name="Mock T."/>
            <person name="Rouze P."/>
            <person name="Simmons M.P."/>
            <person name="Aerts A.L."/>
            <person name="Allen A.E."/>
            <person name="Cuvelier M.L."/>
            <person name="Derelle E."/>
            <person name="Everett M.V."/>
            <person name="Foulon E."/>
            <person name="Grimwood J."/>
            <person name="Gundlach H."/>
            <person name="Henrissat B."/>
            <person name="Napoli C."/>
            <person name="McDonald S.M."/>
            <person name="Parker M.S."/>
            <person name="Rombauts S."/>
            <person name="Salamov A."/>
            <person name="Von Dassow P."/>
            <person name="Badger J.H."/>
            <person name="Coutinho P.M."/>
            <person name="Demir E."/>
            <person name="Dubchak I."/>
            <person name="Gentemann C."/>
            <person name="Eikrem W."/>
            <person name="Gready J.E."/>
            <person name="John U."/>
            <person name="Lanier W."/>
            <person name="Lindquist E.A."/>
            <person name="Lucas S."/>
            <person name="Mayer K.F."/>
            <person name="Moreau H."/>
            <person name="Not F."/>
            <person name="Otillar R."/>
            <person name="Panaud O."/>
            <person name="Pangilinan J."/>
            <person name="Paulsen I."/>
            <person name="Piegu B."/>
            <person name="Poliakov A."/>
            <person name="Robbens S."/>
            <person name="Schmutz J."/>
            <person name="Toulza E."/>
            <person name="Wyss T."/>
            <person name="Zelensky A."/>
            <person name="Zhou K."/>
            <person name="Armbrust E.V."/>
            <person name="Bhattacharya D."/>
            <person name="Goodenough U.W."/>
            <person name="Van de Peer Y."/>
            <person name="Grigoriev I.V."/>
        </authorList>
    </citation>
    <scope>NUCLEOTIDE SEQUENCE [LARGE SCALE GENOMIC DNA]</scope>
    <source>
        <strain evidence="3 4">CCMP1545</strain>
    </source>
</reference>
<dbReference type="CDD" id="cd12438">
    <property type="entry name" value="RRM_CNOT4"/>
    <property type="match status" value="1"/>
</dbReference>
<sequence>HLANVRVVQRNLVYVVGLTEKYCVESALRGNDLFGRFGRITKCQTAPPRHVDYVARNRYGANTPASELTGGAYITYASDDAARRCVAAVDGTRLDGKSLRACHGTTKYCNAFIRHEQCRNPECAYLHTIGDDADSFTKEEM</sequence>
<dbReference type="PANTHER" id="PTHR12603:SF0">
    <property type="entry name" value="CCR4-NOT TRANSCRIPTION COMPLEX SUBUNIT 4"/>
    <property type="match status" value="1"/>
</dbReference>
<dbReference type="GO" id="GO:0003723">
    <property type="term" value="F:RNA binding"/>
    <property type="evidence" value="ECO:0007669"/>
    <property type="project" value="UniProtKB-UniRule"/>
</dbReference>
<evidence type="ECO:0000313" key="4">
    <source>
        <dbReference type="Proteomes" id="UP000001876"/>
    </source>
</evidence>
<evidence type="ECO:0000259" key="2">
    <source>
        <dbReference type="PROSITE" id="PS50102"/>
    </source>
</evidence>
<dbReference type="Proteomes" id="UP000001876">
    <property type="component" value="Unassembled WGS sequence"/>
</dbReference>
<protein>
    <submittedName>
        <fullName evidence="3">Predicted protein</fullName>
    </submittedName>
</protein>
<feature type="non-terminal residue" evidence="3">
    <location>
        <position position="1"/>
    </location>
</feature>